<gene>
    <name evidence="2" type="ORF">BV912_03980</name>
</gene>
<dbReference type="Gene3D" id="3.90.550.10">
    <property type="entry name" value="Spore Coat Polysaccharide Biosynthesis Protein SpsA, Chain A"/>
    <property type="match status" value="1"/>
</dbReference>
<reference evidence="3" key="1">
    <citation type="submission" date="2017-01" db="EMBL/GenBank/DDBJ databases">
        <authorList>
            <person name="Mah S.A."/>
            <person name="Swanson W.J."/>
            <person name="Moy G.W."/>
            <person name="Vacquier V.D."/>
        </authorList>
    </citation>
    <scope>NUCLEOTIDE SEQUENCE [LARGE SCALE GENOMIC DNA]</scope>
    <source>
        <strain evidence="3">124861</strain>
    </source>
</reference>
<sequence length="326" mass="37624">MNLSFIIPIYNGGKFIENLGSNIKNIHQAIDDVEFIIVNDGSTDDTSEKLHRFLNDHPEISARCRLIECENGGVSRARNQALDQAVGRYVMFMDHDDNVDAVKLGGLFNSLCVQDADILHFNCRYPVSGHSQTVDTNRFMVDFPFVSYVWSYIYRRSLIENIGLRFNENMKYLEDGLFVLAYLFQTDKIMVSDEQVYDYVDNPDSAMRAQRSDAQNKKFLDDVSSAVKGYTELVESRSNSPVYSRLKEIRDSFLFIYIVNMLKLNLGKKEFFSRLQNVGYDFKMANYPSKFNNRLPVRMLCGLFRSKPLLNLTLQTGAFNLLRKFV</sequence>
<dbReference type="AlphaFoldDB" id="A0A1X3DJE8"/>
<dbReference type="PANTHER" id="PTHR22916:SF3">
    <property type="entry name" value="UDP-GLCNAC:BETAGAL BETA-1,3-N-ACETYLGLUCOSAMINYLTRANSFERASE-LIKE PROTEIN 1"/>
    <property type="match status" value="1"/>
</dbReference>
<comment type="caution">
    <text evidence="2">The sequence shown here is derived from an EMBL/GenBank/DDBJ whole genome shotgun (WGS) entry which is preliminary data.</text>
</comment>
<evidence type="ECO:0000313" key="3">
    <source>
        <dbReference type="Proteomes" id="UP000193303"/>
    </source>
</evidence>
<accession>A0A1X3DJE8</accession>
<dbReference type="Pfam" id="PF00535">
    <property type="entry name" value="Glycos_transf_2"/>
    <property type="match status" value="1"/>
</dbReference>
<evidence type="ECO:0000259" key="1">
    <source>
        <dbReference type="Pfam" id="PF00535"/>
    </source>
</evidence>
<dbReference type="InterPro" id="IPR029044">
    <property type="entry name" value="Nucleotide-diphossugar_trans"/>
</dbReference>
<dbReference type="PANTHER" id="PTHR22916">
    <property type="entry name" value="GLYCOSYLTRANSFERASE"/>
    <property type="match status" value="1"/>
</dbReference>
<name>A0A1X3DJE8_9NEIS</name>
<dbReference type="RefSeq" id="WP_085358577.1">
    <property type="nucleotide sequence ID" value="NZ_MTAB01000006.1"/>
</dbReference>
<protein>
    <recommendedName>
        <fullName evidence="1">Glycosyltransferase 2-like domain-containing protein</fullName>
    </recommendedName>
</protein>
<organism evidence="2 3">
    <name type="scientific">Neisseria dumasiana</name>
    <dbReference type="NCBI Taxonomy" id="1931275"/>
    <lineage>
        <taxon>Bacteria</taxon>
        <taxon>Pseudomonadati</taxon>
        <taxon>Pseudomonadota</taxon>
        <taxon>Betaproteobacteria</taxon>
        <taxon>Neisseriales</taxon>
        <taxon>Neisseriaceae</taxon>
        <taxon>Neisseria</taxon>
    </lineage>
</organism>
<dbReference type="Proteomes" id="UP000193303">
    <property type="component" value="Unassembled WGS sequence"/>
</dbReference>
<dbReference type="OrthoDB" id="9781367at2"/>
<proteinExistence type="predicted"/>
<dbReference type="InterPro" id="IPR001173">
    <property type="entry name" value="Glyco_trans_2-like"/>
</dbReference>
<dbReference type="GO" id="GO:0016758">
    <property type="term" value="F:hexosyltransferase activity"/>
    <property type="evidence" value="ECO:0007669"/>
    <property type="project" value="UniProtKB-ARBA"/>
</dbReference>
<dbReference type="STRING" id="1931275.BV914_01260"/>
<dbReference type="SUPFAM" id="SSF53448">
    <property type="entry name" value="Nucleotide-diphospho-sugar transferases"/>
    <property type="match status" value="1"/>
</dbReference>
<evidence type="ECO:0000313" key="2">
    <source>
        <dbReference type="EMBL" id="OSI23574.1"/>
    </source>
</evidence>
<feature type="domain" description="Glycosyltransferase 2-like" evidence="1">
    <location>
        <begin position="4"/>
        <end position="145"/>
    </location>
</feature>
<dbReference type="CDD" id="cd00761">
    <property type="entry name" value="Glyco_tranf_GTA_type"/>
    <property type="match status" value="1"/>
</dbReference>
<dbReference type="EMBL" id="MTAB01000006">
    <property type="protein sequence ID" value="OSI23574.1"/>
    <property type="molecule type" value="Genomic_DNA"/>
</dbReference>